<dbReference type="AlphaFoldDB" id="D4D8A8"/>
<gene>
    <name evidence="2" type="ORF">TRV_03344</name>
</gene>
<dbReference type="RefSeq" id="XP_003022545.1">
    <property type="nucleotide sequence ID" value="XM_003022499.1"/>
</dbReference>
<keyword evidence="3" id="KW-1185">Reference proteome</keyword>
<dbReference type="GeneID" id="9581122"/>
<dbReference type="HOGENOM" id="CLU_1670639_0_0_1"/>
<evidence type="ECO:0000313" key="2">
    <source>
        <dbReference type="EMBL" id="EFE41927.1"/>
    </source>
</evidence>
<accession>D4D8A8</accession>
<keyword evidence="1" id="KW-0732">Signal</keyword>
<protein>
    <submittedName>
        <fullName evidence="2">Uncharacterized protein</fullName>
    </submittedName>
</protein>
<evidence type="ECO:0000256" key="1">
    <source>
        <dbReference type="SAM" id="SignalP"/>
    </source>
</evidence>
<dbReference type="PROSITE" id="PS51257">
    <property type="entry name" value="PROKAR_LIPOPROTEIN"/>
    <property type="match status" value="1"/>
</dbReference>
<dbReference type="EMBL" id="ACYE01000172">
    <property type="protein sequence ID" value="EFE41927.1"/>
    <property type="molecule type" value="Genomic_DNA"/>
</dbReference>
<organism evidence="2 3">
    <name type="scientific">Trichophyton verrucosum (strain HKI 0517)</name>
    <dbReference type="NCBI Taxonomy" id="663202"/>
    <lineage>
        <taxon>Eukaryota</taxon>
        <taxon>Fungi</taxon>
        <taxon>Dikarya</taxon>
        <taxon>Ascomycota</taxon>
        <taxon>Pezizomycotina</taxon>
        <taxon>Eurotiomycetes</taxon>
        <taxon>Eurotiomycetidae</taxon>
        <taxon>Onygenales</taxon>
        <taxon>Arthrodermataceae</taxon>
        <taxon>Trichophyton</taxon>
    </lineage>
</organism>
<proteinExistence type="predicted"/>
<evidence type="ECO:0000313" key="3">
    <source>
        <dbReference type="Proteomes" id="UP000008383"/>
    </source>
</evidence>
<dbReference type="KEGG" id="tve:TRV_03344"/>
<reference evidence="3" key="1">
    <citation type="journal article" date="2011" name="Genome Biol.">
        <title>Comparative and functional genomics provide insights into the pathogenicity of dermatophytic fungi.</title>
        <authorList>
            <person name="Burmester A."/>
            <person name="Shelest E."/>
            <person name="Gloeckner G."/>
            <person name="Heddergott C."/>
            <person name="Schindler S."/>
            <person name="Staib P."/>
            <person name="Heidel A."/>
            <person name="Felder M."/>
            <person name="Petzold A."/>
            <person name="Szafranski K."/>
            <person name="Feuermann M."/>
            <person name="Pedruzzi I."/>
            <person name="Priebe S."/>
            <person name="Groth M."/>
            <person name="Winkler R."/>
            <person name="Li W."/>
            <person name="Kniemeyer O."/>
            <person name="Schroeckh V."/>
            <person name="Hertweck C."/>
            <person name="Hube B."/>
            <person name="White T.C."/>
            <person name="Platzer M."/>
            <person name="Guthke R."/>
            <person name="Heitman J."/>
            <person name="Woestemeyer J."/>
            <person name="Zipfel P.F."/>
            <person name="Monod M."/>
            <person name="Brakhage A.A."/>
        </authorList>
    </citation>
    <scope>NUCLEOTIDE SEQUENCE [LARGE SCALE GENOMIC DNA]</scope>
    <source>
        <strain evidence="3">HKI 0517</strain>
    </source>
</reference>
<sequence length="135" mass="14579">MRFSQVITAALLVACASAQQLNKGETCTSNRNCEARCGGGEFSISSGKFVCSNDNANNEKVFSCLGCTNLPESNADRISEICTEVTSEGDKDIYCIIENEGFASHCEYYNGELKKVKELSTYDEAVDACKKASGK</sequence>
<comment type="caution">
    <text evidence="2">The sequence shown here is derived from an EMBL/GenBank/DDBJ whole genome shotgun (WGS) entry which is preliminary data.</text>
</comment>
<dbReference type="Proteomes" id="UP000008383">
    <property type="component" value="Unassembled WGS sequence"/>
</dbReference>
<feature type="chain" id="PRO_5003055401" evidence="1">
    <location>
        <begin position="19"/>
        <end position="135"/>
    </location>
</feature>
<name>D4D8A8_TRIVH</name>
<feature type="signal peptide" evidence="1">
    <location>
        <begin position="1"/>
        <end position="18"/>
    </location>
</feature>